<name>A0A8H6IES3_9AGAR</name>
<dbReference type="EMBL" id="JACGCI010000005">
    <property type="protein sequence ID" value="KAF6763689.1"/>
    <property type="molecule type" value="Genomic_DNA"/>
</dbReference>
<organism evidence="3 4">
    <name type="scientific">Ephemerocybe angulata</name>
    <dbReference type="NCBI Taxonomy" id="980116"/>
    <lineage>
        <taxon>Eukaryota</taxon>
        <taxon>Fungi</taxon>
        <taxon>Dikarya</taxon>
        <taxon>Basidiomycota</taxon>
        <taxon>Agaricomycotina</taxon>
        <taxon>Agaricomycetes</taxon>
        <taxon>Agaricomycetidae</taxon>
        <taxon>Agaricales</taxon>
        <taxon>Agaricineae</taxon>
        <taxon>Psathyrellaceae</taxon>
        <taxon>Ephemerocybe</taxon>
    </lineage>
</organism>
<feature type="domain" description="Enoyl reductase (ER)" evidence="2">
    <location>
        <begin position="28"/>
        <end position="353"/>
    </location>
</feature>
<feature type="compositionally biased region" description="Polar residues" evidence="1">
    <location>
        <begin position="296"/>
        <end position="305"/>
    </location>
</feature>
<dbReference type="PANTHER" id="PTHR45033:SF3">
    <property type="entry name" value="DEHYDROGENASE, PUTATIVE (AFU_ORTHOLOGUE AFUA_2G13270)-RELATED"/>
    <property type="match status" value="1"/>
</dbReference>
<dbReference type="Pfam" id="PF00107">
    <property type="entry name" value="ADH_zinc_N"/>
    <property type="match status" value="1"/>
</dbReference>
<evidence type="ECO:0000313" key="3">
    <source>
        <dbReference type="EMBL" id="KAF6763689.1"/>
    </source>
</evidence>
<dbReference type="Proteomes" id="UP000521943">
    <property type="component" value="Unassembled WGS sequence"/>
</dbReference>
<dbReference type="GO" id="GO:0016491">
    <property type="term" value="F:oxidoreductase activity"/>
    <property type="evidence" value="ECO:0007669"/>
    <property type="project" value="InterPro"/>
</dbReference>
<dbReference type="SMART" id="SM00829">
    <property type="entry name" value="PKS_ER"/>
    <property type="match status" value="1"/>
</dbReference>
<dbReference type="SUPFAM" id="SSF51735">
    <property type="entry name" value="NAD(P)-binding Rossmann-fold domains"/>
    <property type="match status" value="1"/>
</dbReference>
<protein>
    <recommendedName>
        <fullName evidence="2">Enoyl reductase (ER) domain-containing protein</fullName>
    </recommendedName>
</protein>
<evidence type="ECO:0000256" key="1">
    <source>
        <dbReference type="SAM" id="MobiDB-lite"/>
    </source>
</evidence>
<comment type="caution">
    <text evidence="3">The sequence shown here is derived from an EMBL/GenBank/DDBJ whole genome shotgun (WGS) entry which is preliminary data.</text>
</comment>
<dbReference type="AlphaFoldDB" id="A0A8H6IES3"/>
<dbReference type="InterPro" id="IPR020843">
    <property type="entry name" value="ER"/>
</dbReference>
<keyword evidence="4" id="KW-1185">Reference proteome</keyword>
<evidence type="ECO:0000259" key="2">
    <source>
        <dbReference type="SMART" id="SM00829"/>
    </source>
</evidence>
<evidence type="ECO:0000313" key="4">
    <source>
        <dbReference type="Proteomes" id="UP000521943"/>
    </source>
</evidence>
<dbReference type="SUPFAM" id="SSF50129">
    <property type="entry name" value="GroES-like"/>
    <property type="match status" value="1"/>
</dbReference>
<accession>A0A8H6IES3</accession>
<sequence length="376" mass="39881">MSTSIPLPKVSRALTVQKATEKSTNREKYLVDAVITERPIHALKPDEVLLKVNAVGFNHKDVWVRKGLYPAITIGSEYGGDGAGLVVASGNQDDSLLNTRMFLNPSVGWKSNPDAPESRLGVLGGTPAGGTFADYLVVKRNLLIPSPNHLDDVQVAALPLGGVTAWRAAVVNAQVKAGQHVLITGIGGGVALFALQFCLGLGAHVYVTSGTQEKLDKAIALGAKGGANYKDKDWPKQINDLIQKTSKGAALDAVIDSGGGPIFGQAQQVHERRRAARVLWNDGESNYHNDDARGPQESQGSTMGSQKDLEDATEFISTHKIVPVVSHVFDGLDSAEAGFAVLDKGEQFGKVVLRVHPACKGAIPPVSLSRCTRCSL</sequence>
<dbReference type="Gene3D" id="3.90.180.10">
    <property type="entry name" value="Medium-chain alcohol dehydrogenases, catalytic domain"/>
    <property type="match status" value="1"/>
</dbReference>
<feature type="compositionally biased region" description="Basic and acidic residues" evidence="1">
    <location>
        <begin position="285"/>
        <end position="294"/>
    </location>
</feature>
<dbReference type="InterPro" id="IPR036291">
    <property type="entry name" value="NAD(P)-bd_dom_sf"/>
</dbReference>
<dbReference type="InterPro" id="IPR013154">
    <property type="entry name" value="ADH-like_N"/>
</dbReference>
<dbReference type="InterPro" id="IPR013149">
    <property type="entry name" value="ADH-like_C"/>
</dbReference>
<dbReference type="Gene3D" id="3.40.50.720">
    <property type="entry name" value="NAD(P)-binding Rossmann-like Domain"/>
    <property type="match status" value="1"/>
</dbReference>
<proteinExistence type="predicted"/>
<dbReference type="OrthoDB" id="1706066at2759"/>
<dbReference type="InterPro" id="IPR011032">
    <property type="entry name" value="GroES-like_sf"/>
</dbReference>
<gene>
    <name evidence="3" type="ORF">DFP72DRAFT_1059748</name>
</gene>
<dbReference type="InterPro" id="IPR052711">
    <property type="entry name" value="Zinc_ADH-like"/>
</dbReference>
<reference evidence="3 4" key="1">
    <citation type="submission" date="2020-07" db="EMBL/GenBank/DDBJ databases">
        <title>Comparative genomics of pyrophilous fungi reveals a link between fire events and developmental genes.</title>
        <authorList>
            <consortium name="DOE Joint Genome Institute"/>
            <person name="Steindorff A.S."/>
            <person name="Carver A."/>
            <person name="Calhoun S."/>
            <person name="Stillman K."/>
            <person name="Liu H."/>
            <person name="Lipzen A."/>
            <person name="Pangilinan J."/>
            <person name="Labutti K."/>
            <person name="Bruns T.D."/>
            <person name="Grigoriev I.V."/>
        </authorList>
    </citation>
    <scope>NUCLEOTIDE SEQUENCE [LARGE SCALE GENOMIC DNA]</scope>
    <source>
        <strain evidence="3 4">CBS 144469</strain>
    </source>
</reference>
<dbReference type="Pfam" id="PF08240">
    <property type="entry name" value="ADH_N"/>
    <property type="match status" value="1"/>
</dbReference>
<dbReference type="PANTHER" id="PTHR45033">
    <property type="match status" value="1"/>
</dbReference>
<feature type="region of interest" description="Disordered" evidence="1">
    <location>
        <begin position="282"/>
        <end position="309"/>
    </location>
</feature>